<feature type="region of interest" description="Disordered" evidence="1">
    <location>
        <begin position="105"/>
        <end position="271"/>
    </location>
</feature>
<dbReference type="AlphaFoldDB" id="A0A7Y3W5K6"/>
<organism evidence="2 3">
    <name type="scientific">Parvularcula mediterranea</name>
    <dbReference type="NCBI Taxonomy" id="2732508"/>
    <lineage>
        <taxon>Bacteria</taxon>
        <taxon>Pseudomonadati</taxon>
        <taxon>Pseudomonadota</taxon>
        <taxon>Alphaproteobacteria</taxon>
        <taxon>Parvularculales</taxon>
        <taxon>Parvularculaceae</taxon>
        <taxon>Parvularcula</taxon>
    </lineage>
</organism>
<feature type="region of interest" description="Disordered" evidence="1">
    <location>
        <begin position="72"/>
        <end position="91"/>
    </location>
</feature>
<sequence>MRDLPEHDNRKASLPVLTARRARRLRNIAVLAVFGSAAAATVFATAQVENKWPEPNVEAFLMPGEQLMRQRLKAEEASGENQAQNESMASLRARNEENLRQRFDEKEQGLWDKAQGPDGKDDFGTDGDQAAAPATGDAPGEAPEGKGKVFTAEKIQEIIRETFGGPAERSFPVFASLPASSRPSPGGSGGSSRPGAPVTGDAGRHSPTGGGGIAIPVGGIGSEVVRQVLPLDEDEEGENGSIPENPGDDQPDNGPPPPVVPDMPDGEVPIPAPLILLPTGVLIFRAVKARAKA</sequence>
<feature type="compositionally biased region" description="Polar residues" evidence="1">
    <location>
        <begin position="79"/>
        <end position="88"/>
    </location>
</feature>
<gene>
    <name evidence="2" type="ORF">HK107_08800</name>
</gene>
<protein>
    <submittedName>
        <fullName evidence="2">Uncharacterized protein</fullName>
    </submittedName>
</protein>
<reference evidence="2 3" key="1">
    <citation type="submission" date="2020-05" db="EMBL/GenBank/DDBJ databases">
        <title>Parvularcula mediterraneae sp. nov., isolated from polypropylene straw from shallow seawater of the seashore of Laganas in Zakynthos island, Greece.</title>
        <authorList>
            <person name="Szabo I."/>
            <person name="Al-Omari J."/>
            <person name="Rado J."/>
            <person name="Szerdahelyi G.S."/>
        </authorList>
    </citation>
    <scope>NUCLEOTIDE SEQUENCE [LARGE SCALE GENOMIC DNA]</scope>
    <source>
        <strain evidence="2 3">ZS-1/3</strain>
    </source>
</reference>
<evidence type="ECO:0000313" key="2">
    <source>
        <dbReference type="EMBL" id="NNU16417.1"/>
    </source>
</evidence>
<name>A0A7Y3W5K6_9PROT</name>
<accession>A0A7Y3W5K6</accession>
<keyword evidence="3" id="KW-1185">Reference proteome</keyword>
<proteinExistence type="predicted"/>
<dbReference type="RefSeq" id="WP_173198615.1">
    <property type="nucleotide sequence ID" value="NZ_JABFCX010000002.1"/>
</dbReference>
<evidence type="ECO:0000256" key="1">
    <source>
        <dbReference type="SAM" id="MobiDB-lite"/>
    </source>
</evidence>
<dbReference type="EMBL" id="JABFCX010000002">
    <property type="protein sequence ID" value="NNU16417.1"/>
    <property type="molecule type" value="Genomic_DNA"/>
</dbReference>
<feature type="compositionally biased region" description="Gly residues" evidence="1">
    <location>
        <begin position="208"/>
        <end position="221"/>
    </location>
</feature>
<evidence type="ECO:0000313" key="3">
    <source>
        <dbReference type="Proteomes" id="UP000536835"/>
    </source>
</evidence>
<dbReference type="Proteomes" id="UP000536835">
    <property type="component" value="Unassembled WGS sequence"/>
</dbReference>
<comment type="caution">
    <text evidence="2">The sequence shown here is derived from an EMBL/GenBank/DDBJ whole genome shotgun (WGS) entry which is preliminary data.</text>
</comment>